<dbReference type="RefSeq" id="WP_378283809.1">
    <property type="nucleotide sequence ID" value="NZ_JBHSON010000029.1"/>
</dbReference>
<dbReference type="Gene3D" id="2.70.50.50">
    <property type="entry name" value="chitin-binding protein cbp21"/>
    <property type="match status" value="1"/>
</dbReference>
<evidence type="ECO:0000313" key="3">
    <source>
        <dbReference type="EMBL" id="MFC5748168.1"/>
    </source>
</evidence>
<dbReference type="InterPro" id="IPR014756">
    <property type="entry name" value="Ig_E-set"/>
</dbReference>
<evidence type="ECO:0000259" key="2">
    <source>
        <dbReference type="Pfam" id="PF03067"/>
    </source>
</evidence>
<keyword evidence="3" id="KW-0503">Monooxygenase</keyword>
<feature type="domain" description="Chitin-binding type-4" evidence="2">
    <location>
        <begin position="15"/>
        <end position="95"/>
    </location>
</feature>
<dbReference type="InterPro" id="IPR004302">
    <property type="entry name" value="Cellulose/chitin-bd_N"/>
</dbReference>
<dbReference type="PANTHER" id="PTHR34823">
    <property type="entry name" value="GLCNAC-BINDING PROTEIN A"/>
    <property type="match status" value="1"/>
</dbReference>
<protein>
    <submittedName>
        <fullName evidence="3">Lytic polysaccharide monooxygenase</fullName>
    </submittedName>
</protein>
<gene>
    <name evidence="3" type="ORF">ACFPZN_21280</name>
</gene>
<dbReference type="EMBL" id="JBHSON010000029">
    <property type="protein sequence ID" value="MFC5748168.1"/>
    <property type="molecule type" value="Genomic_DNA"/>
</dbReference>
<dbReference type="GO" id="GO:0004497">
    <property type="term" value="F:monooxygenase activity"/>
    <property type="evidence" value="ECO:0007669"/>
    <property type="project" value="UniProtKB-KW"/>
</dbReference>
<sequence length="98" mass="10394">MLAVGAGLGLPLVVAARATTSFRYFVTRNGWNPAQPLTRAALDPQPFLTQNYGGRQPPSTVSHPATLPAKQGRHLILAVWDIADTGNAFCSCADVDFG</sequence>
<keyword evidence="1" id="KW-0732">Signal</keyword>
<dbReference type="Pfam" id="PF03067">
    <property type="entry name" value="LPMO_10"/>
    <property type="match status" value="1"/>
</dbReference>
<reference evidence="4" key="1">
    <citation type="journal article" date="2019" name="Int. J. Syst. Evol. Microbiol.">
        <title>The Global Catalogue of Microorganisms (GCM) 10K type strain sequencing project: providing services to taxonomists for standard genome sequencing and annotation.</title>
        <authorList>
            <consortium name="The Broad Institute Genomics Platform"/>
            <consortium name="The Broad Institute Genome Sequencing Center for Infectious Disease"/>
            <person name="Wu L."/>
            <person name="Ma J."/>
        </authorList>
    </citation>
    <scope>NUCLEOTIDE SEQUENCE [LARGE SCALE GENOMIC DNA]</scope>
    <source>
        <strain evidence="4">KCTC 42087</strain>
    </source>
</reference>
<accession>A0ABW1A025</accession>
<evidence type="ECO:0000313" key="4">
    <source>
        <dbReference type="Proteomes" id="UP001596074"/>
    </source>
</evidence>
<comment type="caution">
    <text evidence="3">The sequence shown here is derived from an EMBL/GenBank/DDBJ whole genome shotgun (WGS) entry which is preliminary data.</text>
</comment>
<proteinExistence type="predicted"/>
<name>A0ABW1A025_9ACTN</name>
<dbReference type="InterPro" id="IPR051024">
    <property type="entry name" value="GlcNAc_Chitin_IntDeg"/>
</dbReference>
<organism evidence="3 4">
    <name type="scientific">Actinomadura rugatobispora</name>
    <dbReference type="NCBI Taxonomy" id="1994"/>
    <lineage>
        <taxon>Bacteria</taxon>
        <taxon>Bacillati</taxon>
        <taxon>Actinomycetota</taxon>
        <taxon>Actinomycetes</taxon>
        <taxon>Streptosporangiales</taxon>
        <taxon>Thermomonosporaceae</taxon>
        <taxon>Actinomadura</taxon>
    </lineage>
</organism>
<evidence type="ECO:0000256" key="1">
    <source>
        <dbReference type="ARBA" id="ARBA00022729"/>
    </source>
</evidence>
<keyword evidence="4" id="KW-1185">Reference proteome</keyword>
<dbReference type="Proteomes" id="UP001596074">
    <property type="component" value="Unassembled WGS sequence"/>
</dbReference>
<keyword evidence="3" id="KW-0560">Oxidoreductase</keyword>
<dbReference type="CDD" id="cd21177">
    <property type="entry name" value="LPMO_AA10"/>
    <property type="match status" value="1"/>
</dbReference>
<dbReference type="SUPFAM" id="SSF81296">
    <property type="entry name" value="E set domains"/>
    <property type="match status" value="1"/>
</dbReference>
<dbReference type="PANTHER" id="PTHR34823:SF1">
    <property type="entry name" value="CHITIN-BINDING TYPE-4 DOMAIN-CONTAINING PROTEIN"/>
    <property type="match status" value="1"/>
</dbReference>